<evidence type="ECO:0000313" key="2">
    <source>
        <dbReference type="EMBL" id="GLR28832.1"/>
    </source>
</evidence>
<dbReference type="EMBL" id="FNAL01000004">
    <property type="protein sequence ID" value="SDD58969.1"/>
    <property type="molecule type" value="Genomic_DNA"/>
</dbReference>
<evidence type="ECO:0000313" key="3">
    <source>
        <dbReference type="EMBL" id="SDD58969.1"/>
    </source>
</evidence>
<reference evidence="2" key="4">
    <citation type="submission" date="2023-01" db="EMBL/GenBank/DDBJ databases">
        <title>Draft genome sequence of Psychrobacter pacificensis strain NBRC 103191.</title>
        <authorList>
            <person name="Sun Q."/>
            <person name="Mori K."/>
        </authorList>
    </citation>
    <scope>NUCLEOTIDE SEQUENCE</scope>
    <source>
        <strain evidence="2">NBRC 103191</strain>
    </source>
</reference>
<evidence type="ECO:0000313" key="4">
    <source>
        <dbReference type="Proteomes" id="UP000198501"/>
    </source>
</evidence>
<dbReference type="Proteomes" id="UP001156645">
    <property type="component" value="Unassembled WGS sequence"/>
</dbReference>
<dbReference type="RefSeq" id="WP_071003549.1">
    <property type="nucleotide sequence ID" value="NZ_BSOK01000020.1"/>
</dbReference>
<proteinExistence type="predicted"/>
<reference evidence="2" key="1">
    <citation type="journal article" date="2014" name="Int. J. Syst. Evol. Microbiol.">
        <title>Complete genome of a new Firmicutes species belonging to the dominant human colonic microbiota ('Ruminococcus bicirculans') reveals two chromosomes and a selective capacity to utilize plant glucans.</title>
        <authorList>
            <consortium name="NISC Comparative Sequencing Program"/>
            <person name="Wegmann U."/>
            <person name="Louis P."/>
            <person name="Goesmann A."/>
            <person name="Henrissat B."/>
            <person name="Duncan S.H."/>
            <person name="Flint H.J."/>
        </authorList>
    </citation>
    <scope>NUCLEOTIDE SEQUENCE</scope>
    <source>
        <strain evidence="2">NBRC 103191</strain>
    </source>
</reference>
<dbReference type="Pfam" id="PF07287">
    <property type="entry name" value="AtuA"/>
    <property type="match status" value="1"/>
</dbReference>
<keyword evidence="5" id="KW-1185">Reference proteome</keyword>
<accession>A0A1G6VZH5</accession>
<gene>
    <name evidence="2" type="ORF">GCM10007915_10700</name>
    <name evidence="3" type="ORF">SAMN05660405_00779</name>
</gene>
<reference evidence="3 4" key="2">
    <citation type="submission" date="2016-10" db="EMBL/GenBank/DDBJ databases">
        <authorList>
            <person name="de Groot N.N."/>
        </authorList>
    </citation>
    <scope>NUCLEOTIDE SEQUENCE [LARGE SCALE GENOMIC DNA]</scope>
    <source>
        <strain evidence="3 4">DSM 23406</strain>
    </source>
</reference>
<evidence type="ECO:0000259" key="1">
    <source>
        <dbReference type="Pfam" id="PF07287"/>
    </source>
</evidence>
<organism evidence="3 4">
    <name type="scientific">Psychrobacter pacificensis</name>
    <dbReference type="NCBI Taxonomy" id="112002"/>
    <lineage>
        <taxon>Bacteria</taxon>
        <taxon>Pseudomonadati</taxon>
        <taxon>Pseudomonadota</taxon>
        <taxon>Gammaproteobacteria</taxon>
        <taxon>Moraxellales</taxon>
        <taxon>Moraxellaceae</taxon>
        <taxon>Psychrobacter</taxon>
    </lineage>
</organism>
<sequence>MKTIKIGSGAGYADDRLTPALDVMTYGDVDYIVFECLAERTIAIAQQRKMQQPNEGYDRLLKYRMAQVLPLCVEKKVKVISNMGAANPKAAAETIKQIAEQQGFHGLKIAAVTGDDVFTDIVRYQNETLLENDRTIADLGDSIVSANAYIGAKGIVQALSAGADIVITGRAADPSLFLAPMVYEFGWSFDDTDLMGKGTIGGHLMECGAQITGGYFADPDYKEVPELWNVGFPILAVTEDGEYTVSKLPNAGGLVSEATVKEQLLYEIHDPARYLTPDVIADFSNVSVKAIDNDVVQVSGGSGRPKTGLLKTSIGYKDGYIAEAEISYGGSGAVKRAALAKRVIENRLAAEHIKPIEIRYDFIGLNSLYSNEFASTAEAAEVRLRVAARTPDKTMAQAITREVETLYTNGPAGGGGIRSHIQAIVSIGSILIPETDTDITVSYWESNK</sequence>
<dbReference type="PANTHER" id="PTHR47472:SF1">
    <property type="entry name" value="DUF1446-DOMAIN-CONTAINING PROTEIN"/>
    <property type="match status" value="1"/>
</dbReference>
<evidence type="ECO:0000313" key="5">
    <source>
        <dbReference type="Proteomes" id="UP001156645"/>
    </source>
</evidence>
<name>A0A1G6VZH5_9GAMM</name>
<dbReference type="InterPro" id="IPR010839">
    <property type="entry name" value="AtuA_N"/>
</dbReference>
<feature type="domain" description="Acyclic terpene utilisation N-terminal" evidence="1">
    <location>
        <begin position="4"/>
        <end position="442"/>
    </location>
</feature>
<protein>
    <submittedName>
        <fullName evidence="2">ABC transporter substrate-binding protein</fullName>
    </submittedName>
</protein>
<dbReference type="EMBL" id="BSOK01000020">
    <property type="protein sequence ID" value="GLR28832.1"/>
    <property type="molecule type" value="Genomic_DNA"/>
</dbReference>
<dbReference type="PANTHER" id="PTHR47472">
    <property type="entry name" value="PROPIONYL-COA CARBOXYLASE"/>
    <property type="match status" value="1"/>
</dbReference>
<reference evidence="5" key="3">
    <citation type="journal article" date="2019" name="Int. J. Syst. Evol. Microbiol.">
        <title>The Global Catalogue of Microorganisms (GCM) 10K type strain sequencing project: providing services to taxonomists for standard genome sequencing and annotation.</title>
        <authorList>
            <consortium name="The Broad Institute Genomics Platform"/>
            <consortium name="The Broad Institute Genome Sequencing Center for Infectious Disease"/>
            <person name="Wu L."/>
            <person name="Ma J."/>
        </authorList>
    </citation>
    <scope>NUCLEOTIDE SEQUENCE [LARGE SCALE GENOMIC DNA]</scope>
    <source>
        <strain evidence="5">NBRC 103191</strain>
    </source>
</reference>
<dbReference type="AlphaFoldDB" id="A0A1G6VZH5"/>
<dbReference type="Proteomes" id="UP000198501">
    <property type="component" value="Unassembled WGS sequence"/>
</dbReference>